<feature type="transmembrane region" description="Helical" evidence="4">
    <location>
        <begin position="187"/>
        <end position="211"/>
    </location>
</feature>
<dbReference type="KEGG" id="pstg:E8M01_23985"/>
<dbReference type="InterPro" id="IPR004089">
    <property type="entry name" value="MCPsignal_dom"/>
</dbReference>
<keyword evidence="4" id="KW-0812">Transmembrane</keyword>
<evidence type="ECO:0000313" key="8">
    <source>
        <dbReference type="Proteomes" id="UP000298781"/>
    </source>
</evidence>
<dbReference type="EMBL" id="CP039690">
    <property type="protein sequence ID" value="QCI67036.1"/>
    <property type="molecule type" value="Genomic_DNA"/>
</dbReference>
<dbReference type="OrthoDB" id="9814202at2"/>
<dbReference type="RefSeq" id="WP_136962474.1">
    <property type="nucleotide sequence ID" value="NZ_CP039690.1"/>
</dbReference>
<dbReference type="Pfam" id="PF00672">
    <property type="entry name" value="HAMP"/>
    <property type="match status" value="1"/>
</dbReference>
<dbReference type="GO" id="GO:0007165">
    <property type="term" value="P:signal transduction"/>
    <property type="evidence" value="ECO:0007669"/>
    <property type="project" value="UniProtKB-KW"/>
</dbReference>
<dbReference type="AlphaFoldDB" id="A0A4D7BCC9"/>
<dbReference type="SUPFAM" id="SSF58104">
    <property type="entry name" value="Methyl-accepting chemotaxis protein (MCP) signaling domain"/>
    <property type="match status" value="1"/>
</dbReference>
<evidence type="ECO:0000256" key="3">
    <source>
        <dbReference type="PROSITE-ProRule" id="PRU00284"/>
    </source>
</evidence>
<evidence type="ECO:0000256" key="1">
    <source>
        <dbReference type="ARBA" id="ARBA00023224"/>
    </source>
</evidence>
<evidence type="ECO:0000313" key="7">
    <source>
        <dbReference type="EMBL" id="QCI67036.1"/>
    </source>
</evidence>
<keyword evidence="4" id="KW-1133">Transmembrane helix</keyword>
<dbReference type="SMART" id="SM00304">
    <property type="entry name" value="HAMP"/>
    <property type="match status" value="1"/>
</dbReference>
<dbReference type="InterPro" id="IPR024478">
    <property type="entry name" value="HlyB_4HB_MCP"/>
</dbReference>
<protein>
    <submittedName>
        <fullName evidence="7">HAMP domain-containing protein</fullName>
    </submittedName>
</protein>
<dbReference type="Pfam" id="PF12729">
    <property type="entry name" value="4HB_MCP_1"/>
    <property type="match status" value="1"/>
</dbReference>
<reference evidence="7 8" key="1">
    <citation type="submission" date="2019-04" db="EMBL/GenBank/DDBJ databases">
        <title>Phreatobacter aquaticus sp. nov.</title>
        <authorList>
            <person name="Choi A."/>
        </authorList>
    </citation>
    <scope>NUCLEOTIDE SEQUENCE [LARGE SCALE GENOMIC DNA]</scope>
    <source>
        <strain evidence="7 8">KCTC 52518</strain>
    </source>
</reference>
<accession>A0A4D7BCC9</accession>
<feature type="domain" description="HAMP" evidence="6">
    <location>
        <begin position="211"/>
        <end position="262"/>
    </location>
</feature>
<dbReference type="PROSITE" id="PS50111">
    <property type="entry name" value="CHEMOTAXIS_TRANSDUC_2"/>
    <property type="match status" value="1"/>
</dbReference>
<feature type="domain" description="Methyl-accepting transducer" evidence="5">
    <location>
        <begin position="295"/>
        <end position="531"/>
    </location>
</feature>
<dbReference type="GO" id="GO:0016020">
    <property type="term" value="C:membrane"/>
    <property type="evidence" value="ECO:0007669"/>
    <property type="project" value="InterPro"/>
</dbReference>
<evidence type="ECO:0000256" key="2">
    <source>
        <dbReference type="ARBA" id="ARBA00029447"/>
    </source>
</evidence>
<dbReference type="InterPro" id="IPR003660">
    <property type="entry name" value="HAMP_dom"/>
</dbReference>
<dbReference type="Pfam" id="PF00015">
    <property type="entry name" value="MCPsignal"/>
    <property type="match status" value="1"/>
</dbReference>
<dbReference type="InterPro" id="IPR047347">
    <property type="entry name" value="YvaQ-like_sensor"/>
</dbReference>
<dbReference type="PROSITE" id="PS50885">
    <property type="entry name" value="HAMP"/>
    <property type="match status" value="1"/>
</dbReference>
<dbReference type="CDD" id="cd19411">
    <property type="entry name" value="MCP2201-like_sensor"/>
    <property type="match status" value="1"/>
</dbReference>
<evidence type="ECO:0000259" key="5">
    <source>
        <dbReference type="PROSITE" id="PS50111"/>
    </source>
</evidence>
<organism evidence="7 8">
    <name type="scientific">Phreatobacter stygius</name>
    <dbReference type="NCBI Taxonomy" id="1940610"/>
    <lineage>
        <taxon>Bacteria</taxon>
        <taxon>Pseudomonadati</taxon>
        <taxon>Pseudomonadota</taxon>
        <taxon>Alphaproteobacteria</taxon>
        <taxon>Hyphomicrobiales</taxon>
        <taxon>Phreatobacteraceae</taxon>
        <taxon>Phreatobacter</taxon>
    </lineage>
</organism>
<dbReference type="PANTHER" id="PTHR32089:SF112">
    <property type="entry name" value="LYSOZYME-LIKE PROTEIN-RELATED"/>
    <property type="match status" value="1"/>
</dbReference>
<dbReference type="Gene3D" id="6.10.340.10">
    <property type="match status" value="1"/>
</dbReference>
<keyword evidence="4" id="KW-0472">Membrane</keyword>
<dbReference type="CDD" id="cd06225">
    <property type="entry name" value="HAMP"/>
    <property type="match status" value="1"/>
</dbReference>
<gene>
    <name evidence="7" type="ORF">E8M01_23985</name>
</gene>
<evidence type="ECO:0000259" key="6">
    <source>
        <dbReference type="PROSITE" id="PS50885"/>
    </source>
</evidence>
<keyword evidence="8" id="KW-1185">Reference proteome</keyword>
<dbReference type="Gene3D" id="1.10.287.950">
    <property type="entry name" value="Methyl-accepting chemotaxis protein"/>
    <property type="match status" value="1"/>
</dbReference>
<comment type="similarity">
    <text evidence="2">Belongs to the methyl-accepting chemotaxis (MCP) protein family.</text>
</comment>
<evidence type="ECO:0000256" key="4">
    <source>
        <dbReference type="SAM" id="Phobius"/>
    </source>
</evidence>
<sequence length="558" mass="58216">MRLTLKMALMGGCVLLLGMIMVLGATAYVGLARTHHSTIDIATNWLPALDAANAMNTSAAKFRASEGALIVSIEAADVLAAEQRMSQALAALQANQRKFEILIASPEERAAYEKLGPAWQAYMVVDAQLVQLTRARKSAEAGALFRTESRNRFDAVSLILAELVEINRQGSAAAHATGEAAFANTRMLTMAVLSVALMLACGVMIFVVTCVTRPLSRLNATITALADGNLQVDVADTERTNEIGDIARSVLTFRDQLQEAERMRAERAAGEAVDRERLARRNSISERFVATMEKLAGSFGLSSKEVADAATNLSATAEETSRQAQTVAAAAEEASINVQTVASAAEELSTSIREISGQVLHSAKISDKAFGEASSSNERIRTLAEAGNAIGEVVGLIKGIADQTNLLALNATIEAARAGEAGKGFAVVAAEVKQLASQSGKATEEISRKVAEIQVATETTVGSIGEIVRTIGGIKETTTLIATAMEEQGAATAEIASNCQRAAQGANMVTANISGVGQAAEMTGAASTQLMTLSGGLSGQAGELQQAVSGFINDLQAA</sequence>
<dbReference type="SMART" id="SM00283">
    <property type="entry name" value="MA"/>
    <property type="match status" value="1"/>
</dbReference>
<name>A0A4D7BCC9_9HYPH</name>
<keyword evidence="1 3" id="KW-0807">Transducer</keyword>
<proteinExistence type="inferred from homology"/>
<dbReference type="Proteomes" id="UP000298781">
    <property type="component" value="Chromosome"/>
</dbReference>
<dbReference type="PANTHER" id="PTHR32089">
    <property type="entry name" value="METHYL-ACCEPTING CHEMOTAXIS PROTEIN MCPB"/>
    <property type="match status" value="1"/>
</dbReference>